<dbReference type="AlphaFoldDB" id="A0A6C0ATS4"/>
<feature type="region of interest" description="Disordered" evidence="1">
    <location>
        <begin position="457"/>
        <end position="496"/>
    </location>
</feature>
<feature type="compositionally biased region" description="Acidic residues" evidence="1">
    <location>
        <begin position="471"/>
        <end position="496"/>
    </location>
</feature>
<feature type="region of interest" description="Disordered" evidence="1">
    <location>
        <begin position="265"/>
        <end position="316"/>
    </location>
</feature>
<organism evidence="2">
    <name type="scientific">viral metagenome</name>
    <dbReference type="NCBI Taxonomy" id="1070528"/>
    <lineage>
        <taxon>unclassified sequences</taxon>
        <taxon>metagenomes</taxon>
        <taxon>organismal metagenomes</taxon>
    </lineage>
</organism>
<feature type="compositionally biased region" description="Polar residues" evidence="1">
    <location>
        <begin position="35"/>
        <end position="46"/>
    </location>
</feature>
<sequence length="496" mass="56584">MTNKKKSVKTQKKKTPQKMFPYRKRGDKKGKQNKTSKNSIRGGDTTTVEKPKKSRIDKLYEKDTIPELPDAVMDKIPSGMMDKIPSGMMDKIPSGMMDKIPSGMMDSMLKNVSPDMIQGLSPQESNTDKPDDTYNTALAEQKAKIDVAADTVSKELIDTLCQTTNRAVSSAIHYKILGSTILSKKEINTIGEFFNVDTDKLSDELNADRGIKIGDNVSFPDETMKEIITTLFTKPNSKEILYDSIPRIVNELDLPQIFYNMGELDRSTSKTNNESPDDLQGGDDGEEDEQEQKQEQEQEEEQEEDENTLVELKATPLNIDDELVGTDTSKDDRLISLKSEIHDKVFSNVVELLNKEEDGLTLMERQLTSHMSNEHFVNRVSDILVAKNSYLITELGTEVIYKTLMENEELVPLLKDALQFMATINKMRKKAVDDKNEQKLSFIDELITELKQDNNASMKNYIKFPTKEKNEEEEEEQEEEEEEEQEEEEKKEEENN</sequence>
<feature type="compositionally biased region" description="Basic residues" evidence="1">
    <location>
        <begin position="1"/>
        <end position="34"/>
    </location>
</feature>
<feature type="region of interest" description="Disordered" evidence="1">
    <location>
        <begin position="1"/>
        <end position="55"/>
    </location>
</feature>
<protein>
    <submittedName>
        <fullName evidence="2">Uncharacterized protein</fullName>
    </submittedName>
</protein>
<feature type="compositionally biased region" description="Acidic residues" evidence="1">
    <location>
        <begin position="297"/>
        <end position="308"/>
    </location>
</feature>
<evidence type="ECO:0000313" key="2">
    <source>
        <dbReference type="EMBL" id="QHS83138.1"/>
    </source>
</evidence>
<feature type="compositionally biased region" description="Acidic residues" evidence="1">
    <location>
        <begin position="275"/>
        <end position="290"/>
    </location>
</feature>
<accession>A0A6C0ATS4</accession>
<evidence type="ECO:0000256" key="1">
    <source>
        <dbReference type="SAM" id="MobiDB-lite"/>
    </source>
</evidence>
<reference evidence="2" key="1">
    <citation type="journal article" date="2020" name="Nature">
        <title>Giant virus diversity and host interactions through global metagenomics.</title>
        <authorList>
            <person name="Schulz F."/>
            <person name="Roux S."/>
            <person name="Paez-Espino D."/>
            <person name="Jungbluth S."/>
            <person name="Walsh D.A."/>
            <person name="Denef V.J."/>
            <person name="McMahon K.D."/>
            <person name="Konstantinidis K.T."/>
            <person name="Eloe-Fadrosh E.A."/>
            <person name="Kyrpides N.C."/>
            <person name="Woyke T."/>
        </authorList>
    </citation>
    <scope>NUCLEOTIDE SEQUENCE</scope>
    <source>
        <strain evidence="2">GVMAG-S-ERX555943-30</strain>
    </source>
</reference>
<proteinExistence type="predicted"/>
<name>A0A6C0ATS4_9ZZZZ</name>
<dbReference type="EMBL" id="MN738749">
    <property type="protein sequence ID" value="QHS83138.1"/>
    <property type="molecule type" value="Genomic_DNA"/>
</dbReference>